<dbReference type="CDD" id="cd19499">
    <property type="entry name" value="RecA-like_ClpB_Hsp104-like"/>
    <property type="match status" value="1"/>
</dbReference>
<keyword evidence="10" id="KW-1185">Reference proteome</keyword>
<feature type="domain" description="Clp R" evidence="8">
    <location>
        <begin position="1"/>
        <end position="144"/>
    </location>
</feature>
<dbReference type="GO" id="GO:0016887">
    <property type="term" value="F:ATP hydrolysis activity"/>
    <property type="evidence" value="ECO:0007669"/>
    <property type="project" value="InterPro"/>
</dbReference>
<dbReference type="PROSITE" id="PS00871">
    <property type="entry name" value="CLPAB_2"/>
    <property type="match status" value="1"/>
</dbReference>
<dbReference type="InterPro" id="IPR041546">
    <property type="entry name" value="ClpA/ClpB_AAA_lid"/>
</dbReference>
<dbReference type="FunFam" id="3.40.50.300:FF:000010">
    <property type="entry name" value="Chaperone clpB 1, putative"/>
    <property type="match status" value="1"/>
</dbReference>
<evidence type="ECO:0000256" key="7">
    <source>
        <dbReference type="RuleBase" id="RU004432"/>
    </source>
</evidence>
<protein>
    <submittedName>
        <fullName evidence="9">ATP-dependent Clp protease ATP-binding subunit ClpA</fullName>
    </submittedName>
</protein>
<dbReference type="GO" id="GO:0043335">
    <property type="term" value="P:protein unfolding"/>
    <property type="evidence" value="ECO:0007669"/>
    <property type="project" value="InterPro"/>
</dbReference>
<dbReference type="InterPro" id="IPR018368">
    <property type="entry name" value="ClpA/B_CS1"/>
</dbReference>
<accession>A0A1N6F3Z5</accession>
<dbReference type="InterPro" id="IPR001270">
    <property type="entry name" value="ClpA/B"/>
</dbReference>
<dbReference type="Gene3D" id="1.10.1780.10">
    <property type="entry name" value="Clp, N-terminal domain"/>
    <property type="match status" value="1"/>
</dbReference>
<dbReference type="PANTHER" id="PTHR11638:SF111">
    <property type="entry name" value="ATP-DEPENDENT CLP PROTEASE ATP-BINDING SUBUNIT CLPA"/>
    <property type="match status" value="1"/>
</dbReference>
<proteinExistence type="inferred from homology"/>
<dbReference type="InterPro" id="IPR003959">
    <property type="entry name" value="ATPase_AAA_core"/>
</dbReference>
<evidence type="ECO:0000313" key="9">
    <source>
        <dbReference type="EMBL" id="SIN89981.1"/>
    </source>
</evidence>
<evidence type="ECO:0000259" key="8">
    <source>
        <dbReference type="PROSITE" id="PS51903"/>
    </source>
</evidence>
<evidence type="ECO:0000256" key="6">
    <source>
        <dbReference type="PROSITE-ProRule" id="PRU01251"/>
    </source>
</evidence>
<comment type="similarity">
    <text evidence="1 7">Belongs to the ClpA/ClpB family.</text>
</comment>
<evidence type="ECO:0000256" key="3">
    <source>
        <dbReference type="ARBA" id="ARBA00022741"/>
    </source>
</evidence>
<dbReference type="FunFam" id="1.10.8.60:FF:000011">
    <property type="entry name" value="ATP-dependent Clp protease ATP-binding subunit"/>
    <property type="match status" value="1"/>
</dbReference>
<dbReference type="Gene3D" id="1.10.8.60">
    <property type="match status" value="2"/>
</dbReference>
<keyword evidence="9" id="KW-0645">Protease</keyword>
<dbReference type="PRINTS" id="PR00300">
    <property type="entry name" value="CLPPROTEASEA"/>
</dbReference>
<dbReference type="InterPro" id="IPR036628">
    <property type="entry name" value="Clp_N_dom_sf"/>
</dbReference>
<sequence length="763" mass="85148">MLSKDVQRVLSNAFSLAHEMGHEFVTLEHVLLELLSLDDVQDVIYACSVDVADVEASLEHYLANDLVRTQGEESFELQPTLAVQRVIERAIYTVQTNGYPEVNGLHLLASIFSEQDSYAVYFLEKHGVHRADVLSYISHGVTATEAQMLGEEDFWGESGSKRQSEASEGKPAEGEEAVADFLTQFARDLNLEAEQGRIDPVIGRDMEIERTLEILSRRRKNNPILVGEPGVGKTAIAEGLALRIVRGEVPERLRNARIYSLDMGSLMAGTRYRGDFEQRFKQLLEALAEKEYAILFIDEIHTIVGAGAVQGGALDASNLMKPALAAGKLRCIGATTYEEFRTIFEKDRALARRFQKIDVVEPSLDDTFKILKGLKDKFEAHHNVKYTLPALRAAVELSARYIQDRHLPDKAIDVIDEAGARFALQKAANRRSQVGVADIQRVVAKMARVPLTQITQKERDKLATLEPDLKRVIFGQDAAVDQVVSAIKLARSGLKNPDRPIANFLFAGPTGVGKTELARQLAQHMGVELIRFDMSEYMERHTVSRLVGAPPGYVGYEEGGQLTEAVNRHPHSVVLLDEIEKAHPDVFNILLQVMDSGTLTDNNGRKTDFRNVVLIMTSNVGAEQMARSTMGFVQQDHTRDFGAELKKAFTPEFRNRLDAVIQFAPLAPEAMRRVVDKFILQLEVQLSERKVKLDVTPAARQWLAEHGYDAQMGARPMERLIREKLKQPLAEMLLFGELKEGGTLRIGVEKGELKLKPEVLEAV</sequence>
<dbReference type="OrthoDB" id="9803641at2"/>
<dbReference type="GO" id="GO:0006508">
    <property type="term" value="P:proteolysis"/>
    <property type="evidence" value="ECO:0007669"/>
    <property type="project" value="UniProtKB-KW"/>
</dbReference>
<dbReference type="GO" id="GO:0034605">
    <property type="term" value="P:cellular response to heat"/>
    <property type="evidence" value="ECO:0007669"/>
    <property type="project" value="TreeGrafter"/>
</dbReference>
<dbReference type="CDD" id="cd00009">
    <property type="entry name" value="AAA"/>
    <property type="match status" value="1"/>
</dbReference>
<dbReference type="SMART" id="SM00382">
    <property type="entry name" value="AAA"/>
    <property type="match status" value="2"/>
</dbReference>
<evidence type="ECO:0000256" key="4">
    <source>
        <dbReference type="ARBA" id="ARBA00022840"/>
    </source>
</evidence>
<dbReference type="FunFam" id="3.40.50.300:FF:000025">
    <property type="entry name" value="ATP-dependent Clp protease subunit"/>
    <property type="match status" value="1"/>
</dbReference>
<dbReference type="Pfam" id="PF00004">
    <property type="entry name" value="AAA"/>
    <property type="match status" value="1"/>
</dbReference>
<dbReference type="GO" id="GO:0005737">
    <property type="term" value="C:cytoplasm"/>
    <property type="evidence" value="ECO:0007669"/>
    <property type="project" value="TreeGrafter"/>
</dbReference>
<dbReference type="InterPro" id="IPR003593">
    <property type="entry name" value="AAA+_ATPase"/>
</dbReference>
<dbReference type="RefSeq" id="WP_074201195.1">
    <property type="nucleotide sequence ID" value="NZ_FSRE01000002.1"/>
</dbReference>
<evidence type="ECO:0000256" key="2">
    <source>
        <dbReference type="ARBA" id="ARBA00022737"/>
    </source>
</evidence>
<evidence type="ECO:0000313" key="10">
    <source>
        <dbReference type="Proteomes" id="UP000198461"/>
    </source>
</evidence>
<dbReference type="PANTHER" id="PTHR11638">
    <property type="entry name" value="ATP-DEPENDENT CLP PROTEASE"/>
    <property type="match status" value="1"/>
</dbReference>
<keyword evidence="2 6" id="KW-0677">Repeat</keyword>
<dbReference type="STRING" id="364032.SAMN05443662_0907"/>
<dbReference type="Pfam" id="PF10431">
    <property type="entry name" value="ClpB_D2-small"/>
    <property type="match status" value="1"/>
</dbReference>
<dbReference type="NCBIfam" id="TIGR02639">
    <property type="entry name" value="ClpA"/>
    <property type="match status" value="1"/>
</dbReference>
<reference evidence="9 10" key="1">
    <citation type="submission" date="2016-11" db="EMBL/GenBank/DDBJ databases">
        <authorList>
            <person name="Jaros S."/>
            <person name="Januszkiewicz K."/>
            <person name="Wedrychowicz H."/>
        </authorList>
    </citation>
    <scope>NUCLEOTIDE SEQUENCE [LARGE SCALE GENOMIC DNA]</scope>
    <source>
        <strain evidence="9 10">DSM 17737</strain>
    </source>
</reference>
<keyword evidence="4 7" id="KW-0067">ATP-binding</keyword>
<dbReference type="PROSITE" id="PS00870">
    <property type="entry name" value="CLPAB_1"/>
    <property type="match status" value="1"/>
</dbReference>
<gene>
    <name evidence="9" type="ORF">SAMN05443662_0907</name>
</gene>
<dbReference type="GO" id="GO:0005524">
    <property type="term" value="F:ATP binding"/>
    <property type="evidence" value="ECO:0007669"/>
    <property type="project" value="UniProtKB-KW"/>
</dbReference>
<dbReference type="AlphaFoldDB" id="A0A1N6F3Z5"/>
<dbReference type="SMART" id="SM01086">
    <property type="entry name" value="ClpB_D2-small"/>
    <property type="match status" value="1"/>
</dbReference>
<dbReference type="GO" id="GO:0008233">
    <property type="term" value="F:peptidase activity"/>
    <property type="evidence" value="ECO:0007669"/>
    <property type="project" value="UniProtKB-KW"/>
</dbReference>
<organism evidence="9 10">
    <name type="scientific">Sulfurivirga caldicuralii</name>
    <dbReference type="NCBI Taxonomy" id="364032"/>
    <lineage>
        <taxon>Bacteria</taxon>
        <taxon>Pseudomonadati</taxon>
        <taxon>Pseudomonadota</taxon>
        <taxon>Gammaproteobacteria</taxon>
        <taxon>Thiotrichales</taxon>
        <taxon>Piscirickettsiaceae</taxon>
        <taxon>Sulfurivirga</taxon>
    </lineage>
</organism>
<keyword evidence="3 7" id="KW-0547">Nucleotide-binding</keyword>
<dbReference type="PROSITE" id="PS51903">
    <property type="entry name" value="CLP_R"/>
    <property type="match status" value="1"/>
</dbReference>
<dbReference type="InterPro" id="IPR013461">
    <property type="entry name" value="ClpA"/>
</dbReference>
<dbReference type="InterPro" id="IPR004176">
    <property type="entry name" value="Clp_R_N"/>
</dbReference>
<keyword evidence="5 7" id="KW-0143">Chaperone</keyword>
<dbReference type="SUPFAM" id="SSF52540">
    <property type="entry name" value="P-loop containing nucleoside triphosphate hydrolases"/>
    <property type="match status" value="2"/>
</dbReference>
<dbReference type="Pfam" id="PF07724">
    <property type="entry name" value="AAA_2"/>
    <property type="match status" value="1"/>
</dbReference>
<dbReference type="Pfam" id="PF17871">
    <property type="entry name" value="AAA_lid_9"/>
    <property type="match status" value="1"/>
</dbReference>
<dbReference type="InterPro" id="IPR050130">
    <property type="entry name" value="ClpA_ClpB"/>
</dbReference>
<dbReference type="Proteomes" id="UP000198461">
    <property type="component" value="Unassembled WGS sequence"/>
</dbReference>
<dbReference type="EMBL" id="FSRE01000002">
    <property type="protein sequence ID" value="SIN89981.1"/>
    <property type="molecule type" value="Genomic_DNA"/>
</dbReference>
<dbReference type="SUPFAM" id="SSF81923">
    <property type="entry name" value="Double Clp-N motif"/>
    <property type="match status" value="1"/>
</dbReference>
<dbReference type="InterPro" id="IPR019489">
    <property type="entry name" value="Clp_ATPase_C"/>
</dbReference>
<keyword evidence="9" id="KW-0378">Hydrolase</keyword>
<dbReference type="Pfam" id="PF02861">
    <property type="entry name" value="Clp_N"/>
    <property type="match status" value="1"/>
</dbReference>
<evidence type="ECO:0000256" key="5">
    <source>
        <dbReference type="ARBA" id="ARBA00023186"/>
    </source>
</evidence>
<name>A0A1N6F3Z5_9GAMM</name>
<dbReference type="InterPro" id="IPR027417">
    <property type="entry name" value="P-loop_NTPase"/>
</dbReference>
<dbReference type="Gene3D" id="3.40.50.300">
    <property type="entry name" value="P-loop containing nucleotide triphosphate hydrolases"/>
    <property type="match status" value="2"/>
</dbReference>
<dbReference type="InterPro" id="IPR028299">
    <property type="entry name" value="ClpA/B_CS2"/>
</dbReference>
<evidence type="ECO:0000256" key="1">
    <source>
        <dbReference type="ARBA" id="ARBA00008675"/>
    </source>
</evidence>